<dbReference type="Proteomes" id="UP000676409">
    <property type="component" value="Chromosome"/>
</dbReference>
<dbReference type="RefSeq" id="WP_211939911.1">
    <property type="nucleotide sequence ID" value="NZ_CP073078.1"/>
</dbReference>
<name>A0A975G3H2_9CAUL</name>
<keyword evidence="2" id="KW-1185">Reference proteome</keyword>
<proteinExistence type="predicted"/>
<evidence type="ECO:0000313" key="1">
    <source>
        <dbReference type="EMBL" id="QUD89859.1"/>
    </source>
</evidence>
<sequence>MGMAISELNVELEKLGPKSHPAMPDQAGGWLGAGGPFNLDVQLSAGTLHVPVSEHGGLQLVTSRNDLDFIQADLAPQPLDAAEAHRVAERLCIRAREAGLTTELATRGLSYGGDGKGVCSIRDRVQAMGVWIDRFQLEENGKYRVLFSVSSVGPH</sequence>
<protein>
    <submittedName>
        <fullName evidence="1">Uncharacterized protein</fullName>
    </submittedName>
</protein>
<reference evidence="1" key="1">
    <citation type="submission" date="2021-04" db="EMBL/GenBank/DDBJ databases">
        <title>The complete genome sequence of Caulobacter sp. S6.</title>
        <authorList>
            <person name="Tang Y."/>
            <person name="Ouyang W."/>
            <person name="Liu Q."/>
            <person name="Huang B."/>
            <person name="Guo Z."/>
            <person name="Lei P."/>
        </authorList>
    </citation>
    <scope>NUCLEOTIDE SEQUENCE</scope>
    <source>
        <strain evidence="1">S6</strain>
    </source>
</reference>
<dbReference type="AlphaFoldDB" id="A0A975G3H2"/>
<dbReference type="KEGG" id="caul:KCG34_08310"/>
<organism evidence="1 2">
    <name type="scientific">Phenylobacterium montanum</name>
    <dbReference type="NCBI Taxonomy" id="2823693"/>
    <lineage>
        <taxon>Bacteria</taxon>
        <taxon>Pseudomonadati</taxon>
        <taxon>Pseudomonadota</taxon>
        <taxon>Alphaproteobacteria</taxon>
        <taxon>Caulobacterales</taxon>
        <taxon>Caulobacteraceae</taxon>
        <taxon>Phenylobacterium</taxon>
    </lineage>
</organism>
<evidence type="ECO:0000313" key="2">
    <source>
        <dbReference type="Proteomes" id="UP000676409"/>
    </source>
</evidence>
<accession>A0A975G3H2</accession>
<dbReference type="EMBL" id="CP073078">
    <property type="protein sequence ID" value="QUD89859.1"/>
    <property type="molecule type" value="Genomic_DNA"/>
</dbReference>
<gene>
    <name evidence="1" type="ORF">KCG34_08310</name>
</gene>